<comment type="caution">
    <text evidence="1">The sequence shown here is derived from an EMBL/GenBank/DDBJ whole genome shotgun (WGS) entry which is preliminary data.</text>
</comment>
<dbReference type="RefSeq" id="WP_203569526.1">
    <property type="nucleotide sequence ID" value="NZ_WOFE01000001.1"/>
</dbReference>
<proteinExistence type="predicted"/>
<name>A0ABS2C7T8_9NEIS</name>
<sequence length="61" mass="6843">MSNIFDMSSGQNLSDQAQILLNKSSSSYPQSELALRLLSVAESEEQRPIPRPRPWIMPPSL</sequence>
<keyword evidence="2" id="KW-1185">Reference proteome</keyword>
<evidence type="ECO:0000313" key="1">
    <source>
        <dbReference type="EMBL" id="MBM5570214.1"/>
    </source>
</evidence>
<dbReference type="EMBL" id="WOFE01000001">
    <property type="protein sequence ID" value="MBM5570214.1"/>
    <property type="molecule type" value="Genomic_DNA"/>
</dbReference>
<protein>
    <submittedName>
        <fullName evidence="1">Uncharacterized protein</fullName>
    </submittedName>
</protein>
<dbReference type="Proteomes" id="UP001195660">
    <property type="component" value="Unassembled WGS sequence"/>
</dbReference>
<evidence type="ECO:0000313" key="2">
    <source>
        <dbReference type="Proteomes" id="UP001195660"/>
    </source>
</evidence>
<gene>
    <name evidence="1" type="ORF">GM173_01315</name>
</gene>
<accession>A0ABS2C7T8</accession>
<organism evidence="1 2">
    <name type="scientific">Deefgea chitinilytica</name>
    <dbReference type="NCBI Taxonomy" id="570276"/>
    <lineage>
        <taxon>Bacteria</taxon>
        <taxon>Pseudomonadati</taxon>
        <taxon>Pseudomonadota</taxon>
        <taxon>Betaproteobacteria</taxon>
        <taxon>Neisseriales</taxon>
        <taxon>Chitinibacteraceae</taxon>
        <taxon>Deefgea</taxon>
    </lineage>
</organism>
<reference evidence="1 2" key="1">
    <citation type="submission" date="2019-11" db="EMBL/GenBank/DDBJ databases">
        <title>Novel Deefgea species.</title>
        <authorList>
            <person name="Han J.-H."/>
        </authorList>
    </citation>
    <scope>NUCLEOTIDE SEQUENCE [LARGE SCALE GENOMIC DNA]</scope>
    <source>
        <strain evidence="1 2">LMG 24817</strain>
    </source>
</reference>